<dbReference type="Pfam" id="PF00196">
    <property type="entry name" value="GerE"/>
    <property type="match status" value="1"/>
</dbReference>
<dbReference type="PRINTS" id="PR00038">
    <property type="entry name" value="HTHLUXR"/>
</dbReference>
<evidence type="ECO:0000256" key="2">
    <source>
        <dbReference type="ARBA" id="ARBA00023125"/>
    </source>
</evidence>
<keyword evidence="2" id="KW-0238">DNA-binding</keyword>
<name>A0ABV5ZXG3_9PSEU</name>
<protein>
    <submittedName>
        <fullName evidence="5">Response regulator transcription factor</fullName>
    </submittedName>
</protein>
<dbReference type="Proteomes" id="UP001589693">
    <property type="component" value="Unassembled WGS sequence"/>
</dbReference>
<dbReference type="Gene3D" id="1.10.10.10">
    <property type="entry name" value="Winged helix-like DNA-binding domain superfamily/Winged helix DNA-binding domain"/>
    <property type="match status" value="1"/>
</dbReference>
<evidence type="ECO:0000313" key="6">
    <source>
        <dbReference type="Proteomes" id="UP001589693"/>
    </source>
</evidence>
<dbReference type="SUPFAM" id="SSF46894">
    <property type="entry name" value="C-terminal effector domain of the bipartite response regulators"/>
    <property type="match status" value="1"/>
</dbReference>
<dbReference type="RefSeq" id="WP_377852890.1">
    <property type="nucleotide sequence ID" value="NZ_JBHLZU010000014.1"/>
</dbReference>
<evidence type="ECO:0000313" key="5">
    <source>
        <dbReference type="EMBL" id="MFB9905587.1"/>
    </source>
</evidence>
<dbReference type="SMART" id="SM00421">
    <property type="entry name" value="HTH_LUXR"/>
    <property type="match status" value="1"/>
</dbReference>
<accession>A0ABV5ZXG3</accession>
<dbReference type="CDD" id="cd06170">
    <property type="entry name" value="LuxR_C_like"/>
    <property type="match status" value="1"/>
</dbReference>
<comment type="caution">
    <text evidence="5">The sequence shown here is derived from an EMBL/GenBank/DDBJ whole genome shotgun (WGS) entry which is preliminary data.</text>
</comment>
<gene>
    <name evidence="5" type="ORF">ACFFQA_16765</name>
</gene>
<keyword evidence="3" id="KW-0804">Transcription</keyword>
<dbReference type="PANTHER" id="PTHR44688:SF16">
    <property type="entry name" value="DNA-BINDING TRANSCRIPTIONAL ACTIVATOR DEVR_DOSR"/>
    <property type="match status" value="1"/>
</dbReference>
<sequence length="119" mass="12538">MGETGSRSAGIVGGALEGRDGVVALVIRPSSLLTALSNVFETLWKVAVPASAAGPGPVVDDRERQVLTLMASGATDDAIARRLGLSRRTVVRRMAELLRRLGATTRFQAGVQAARRGWL</sequence>
<dbReference type="InterPro" id="IPR016032">
    <property type="entry name" value="Sig_transdc_resp-reg_C-effctor"/>
</dbReference>
<keyword evidence="1" id="KW-0805">Transcription regulation</keyword>
<dbReference type="InterPro" id="IPR036388">
    <property type="entry name" value="WH-like_DNA-bd_sf"/>
</dbReference>
<evidence type="ECO:0000256" key="3">
    <source>
        <dbReference type="ARBA" id="ARBA00023163"/>
    </source>
</evidence>
<proteinExistence type="predicted"/>
<evidence type="ECO:0000256" key="1">
    <source>
        <dbReference type="ARBA" id="ARBA00023015"/>
    </source>
</evidence>
<keyword evidence="6" id="KW-1185">Reference proteome</keyword>
<feature type="domain" description="HTH luxR-type" evidence="4">
    <location>
        <begin position="52"/>
        <end position="117"/>
    </location>
</feature>
<dbReference type="EMBL" id="JBHLZU010000014">
    <property type="protein sequence ID" value="MFB9905587.1"/>
    <property type="molecule type" value="Genomic_DNA"/>
</dbReference>
<dbReference type="PROSITE" id="PS50043">
    <property type="entry name" value="HTH_LUXR_2"/>
    <property type="match status" value="1"/>
</dbReference>
<reference evidence="5 6" key="1">
    <citation type="submission" date="2024-09" db="EMBL/GenBank/DDBJ databases">
        <authorList>
            <person name="Sun Q."/>
            <person name="Mori K."/>
        </authorList>
    </citation>
    <scope>NUCLEOTIDE SEQUENCE [LARGE SCALE GENOMIC DNA]</scope>
    <source>
        <strain evidence="5 6">TBRC 7907</strain>
    </source>
</reference>
<organism evidence="5 6">
    <name type="scientific">Allokutzneria oryzae</name>
    <dbReference type="NCBI Taxonomy" id="1378989"/>
    <lineage>
        <taxon>Bacteria</taxon>
        <taxon>Bacillati</taxon>
        <taxon>Actinomycetota</taxon>
        <taxon>Actinomycetes</taxon>
        <taxon>Pseudonocardiales</taxon>
        <taxon>Pseudonocardiaceae</taxon>
        <taxon>Allokutzneria</taxon>
    </lineage>
</organism>
<dbReference type="InterPro" id="IPR000792">
    <property type="entry name" value="Tscrpt_reg_LuxR_C"/>
</dbReference>
<dbReference type="PANTHER" id="PTHR44688">
    <property type="entry name" value="DNA-BINDING TRANSCRIPTIONAL ACTIVATOR DEVR_DOSR"/>
    <property type="match status" value="1"/>
</dbReference>
<evidence type="ECO:0000259" key="4">
    <source>
        <dbReference type="PROSITE" id="PS50043"/>
    </source>
</evidence>